<keyword evidence="3" id="KW-1185">Reference proteome</keyword>
<evidence type="ECO:0000256" key="1">
    <source>
        <dbReference type="SAM" id="MobiDB-lite"/>
    </source>
</evidence>
<reference evidence="2 3" key="1">
    <citation type="submission" date="2015-01" db="EMBL/GenBank/DDBJ databases">
        <title>Evolution of Trichinella species and genotypes.</title>
        <authorList>
            <person name="Korhonen P.K."/>
            <person name="Edoardo P."/>
            <person name="Giuseppe L.R."/>
            <person name="Gasser R.B."/>
        </authorList>
    </citation>
    <scope>NUCLEOTIDE SEQUENCE [LARGE SCALE GENOMIC DNA]</scope>
    <source>
        <strain evidence="2">ISS417</strain>
    </source>
</reference>
<dbReference type="Proteomes" id="UP000055048">
    <property type="component" value="Unassembled WGS sequence"/>
</dbReference>
<dbReference type="AlphaFoldDB" id="A0A0V0T8V6"/>
<proteinExistence type="predicted"/>
<feature type="region of interest" description="Disordered" evidence="1">
    <location>
        <begin position="125"/>
        <end position="148"/>
    </location>
</feature>
<evidence type="ECO:0000313" key="3">
    <source>
        <dbReference type="Proteomes" id="UP000055048"/>
    </source>
</evidence>
<accession>A0A0V0T8V6</accession>
<evidence type="ECO:0000313" key="2">
    <source>
        <dbReference type="EMBL" id="KRX35378.1"/>
    </source>
</evidence>
<comment type="caution">
    <text evidence="2">The sequence shown here is derived from an EMBL/GenBank/DDBJ whole genome shotgun (WGS) entry which is preliminary data.</text>
</comment>
<organism evidence="2 3">
    <name type="scientific">Trichinella murrelli</name>
    <dbReference type="NCBI Taxonomy" id="144512"/>
    <lineage>
        <taxon>Eukaryota</taxon>
        <taxon>Metazoa</taxon>
        <taxon>Ecdysozoa</taxon>
        <taxon>Nematoda</taxon>
        <taxon>Enoplea</taxon>
        <taxon>Dorylaimia</taxon>
        <taxon>Trichinellida</taxon>
        <taxon>Trichinellidae</taxon>
        <taxon>Trichinella</taxon>
    </lineage>
</organism>
<sequence length="148" mass="16558">MNNKLHRLHSSKNSVHDGIKFFSSCGLSFVKFVKQITDLSRALLMAFCLNISNADSRIVISSVILPLKHNPKTDSSKNSVHDGIKFFSSCGLSFVKFVKQITLLSRARYSAHFDTKRSSIASFKTKKKTSFEKKTPWGGLYPNNPSKG</sequence>
<gene>
    <name evidence="2" type="ORF">T05_6746</name>
</gene>
<name>A0A0V0T8V6_9BILA</name>
<protein>
    <submittedName>
        <fullName evidence="2">Uncharacterized protein</fullName>
    </submittedName>
</protein>
<dbReference type="EMBL" id="JYDJ01000446">
    <property type="protein sequence ID" value="KRX35378.1"/>
    <property type="molecule type" value="Genomic_DNA"/>
</dbReference>